<evidence type="ECO:0000256" key="12">
    <source>
        <dbReference type="PROSITE-ProRule" id="PRU00042"/>
    </source>
</evidence>
<protein>
    <recommendedName>
        <fullName evidence="14">C2H2-type domain-containing protein</fullName>
    </recommendedName>
</protein>
<reference evidence="15 16" key="1">
    <citation type="journal article" date="2007" name="Nature">
        <title>Evolution of genes and genomes on the Drosophila phylogeny.</title>
        <authorList>
            <consortium name="Drosophila 12 Genomes Consortium"/>
            <person name="Clark A.G."/>
            <person name="Eisen M.B."/>
            <person name="Smith D.R."/>
            <person name="Bergman C.M."/>
            <person name="Oliver B."/>
            <person name="Markow T.A."/>
            <person name="Kaufman T.C."/>
            <person name="Kellis M."/>
            <person name="Gelbart W."/>
            <person name="Iyer V.N."/>
            <person name="Pollard D.A."/>
            <person name="Sackton T.B."/>
            <person name="Larracuente A.M."/>
            <person name="Singh N.D."/>
            <person name="Abad J.P."/>
            <person name="Abt D.N."/>
            <person name="Adryan B."/>
            <person name="Aguade M."/>
            <person name="Akashi H."/>
            <person name="Anderson W.W."/>
            <person name="Aquadro C.F."/>
            <person name="Ardell D.H."/>
            <person name="Arguello R."/>
            <person name="Artieri C.G."/>
            <person name="Barbash D.A."/>
            <person name="Barker D."/>
            <person name="Barsanti P."/>
            <person name="Batterham P."/>
            <person name="Batzoglou S."/>
            <person name="Begun D."/>
            <person name="Bhutkar A."/>
            <person name="Blanco E."/>
            <person name="Bosak S.A."/>
            <person name="Bradley R.K."/>
            <person name="Brand A.D."/>
            <person name="Brent M.R."/>
            <person name="Brooks A.N."/>
            <person name="Brown R.H."/>
            <person name="Butlin R.K."/>
            <person name="Caggese C."/>
            <person name="Calvi B.R."/>
            <person name="Bernardo de Carvalho A."/>
            <person name="Caspi A."/>
            <person name="Castrezana S."/>
            <person name="Celniker S.E."/>
            <person name="Chang J.L."/>
            <person name="Chapple C."/>
            <person name="Chatterji S."/>
            <person name="Chinwalla A."/>
            <person name="Civetta A."/>
            <person name="Clifton S.W."/>
            <person name="Comeron J.M."/>
            <person name="Costello J.C."/>
            <person name="Coyne J.A."/>
            <person name="Daub J."/>
            <person name="David R.G."/>
            <person name="Delcher A.L."/>
            <person name="Delehaunty K."/>
            <person name="Do C.B."/>
            <person name="Ebling H."/>
            <person name="Edwards K."/>
            <person name="Eickbush T."/>
            <person name="Evans J.D."/>
            <person name="Filipski A."/>
            <person name="Findeiss S."/>
            <person name="Freyhult E."/>
            <person name="Fulton L."/>
            <person name="Fulton R."/>
            <person name="Garcia A.C."/>
            <person name="Gardiner A."/>
            <person name="Garfield D.A."/>
            <person name="Garvin B.E."/>
            <person name="Gibson G."/>
            <person name="Gilbert D."/>
            <person name="Gnerre S."/>
            <person name="Godfrey J."/>
            <person name="Good R."/>
            <person name="Gotea V."/>
            <person name="Gravely B."/>
            <person name="Greenberg A.J."/>
            <person name="Griffiths-Jones S."/>
            <person name="Gross S."/>
            <person name="Guigo R."/>
            <person name="Gustafson E.A."/>
            <person name="Haerty W."/>
            <person name="Hahn M.W."/>
            <person name="Halligan D.L."/>
            <person name="Halpern A.L."/>
            <person name="Halter G.M."/>
            <person name="Han M.V."/>
            <person name="Heger A."/>
            <person name="Hillier L."/>
            <person name="Hinrichs A.S."/>
            <person name="Holmes I."/>
            <person name="Hoskins R.A."/>
            <person name="Hubisz M.J."/>
            <person name="Hultmark D."/>
            <person name="Huntley M.A."/>
            <person name="Jaffe D.B."/>
            <person name="Jagadeeshan S."/>
            <person name="Jeck W.R."/>
            <person name="Johnson J."/>
            <person name="Jones C.D."/>
            <person name="Jordan W.C."/>
            <person name="Karpen G.H."/>
            <person name="Kataoka E."/>
            <person name="Keightley P.D."/>
            <person name="Kheradpour P."/>
            <person name="Kirkness E.F."/>
            <person name="Koerich L.B."/>
            <person name="Kristiansen K."/>
            <person name="Kudrna D."/>
            <person name="Kulathinal R.J."/>
            <person name="Kumar S."/>
            <person name="Kwok R."/>
            <person name="Lander E."/>
            <person name="Langley C.H."/>
            <person name="Lapoint R."/>
            <person name="Lazzaro B.P."/>
            <person name="Lee S.J."/>
            <person name="Levesque L."/>
            <person name="Li R."/>
            <person name="Lin C.F."/>
            <person name="Lin M.F."/>
            <person name="Lindblad-Toh K."/>
            <person name="Llopart A."/>
            <person name="Long M."/>
            <person name="Low L."/>
            <person name="Lozovsky E."/>
            <person name="Lu J."/>
            <person name="Luo M."/>
            <person name="Machado C.A."/>
            <person name="Makalowski W."/>
            <person name="Marzo M."/>
            <person name="Matsuda M."/>
            <person name="Matzkin L."/>
            <person name="McAllister B."/>
            <person name="McBride C.S."/>
            <person name="McKernan B."/>
            <person name="McKernan K."/>
            <person name="Mendez-Lago M."/>
            <person name="Minx P."/>
            <person name="Mollenhauer M.U."/>
            <person name="Montooth K."/>
            <person name="Mount S.M."/>
            <person name="Mu X."/>
            <person name="Myers E."/>
            <person name="Negre B."/>
            <person name="Newfeld S."/>
            <person name="Nielsen R."/>
            <person name="Noor M.A."/>
            <person name="O'Grady P."/>
            <person name="Pachter L."/>
            <person name="Papaceit M."/>
            <person name="Parisi M.J."/>
            <person name="Parisi M."/>
            <person name="Parts L."/>
            <person name="Pedersen J.S."/>
            <person name="Pesole G."/>
            <person name="Phillippy A.M."/>
            <person name="Ponting C.P."/>
            <person name="Pop M."/>
            <person name="Porcelli D."/>
            <person name="Powell J.R."/>
            <person name="Prohaska S."/>
            <person name="Pruitt K."/>
            <person name="Puig M."/>
            <person name="Quesneville H."/>
            <person name="Ram K.R."/>
            <person name="Rand D."/>
            <person name="Rasmussen M.D."/>
            <person name="Reed L.K."/>
            <person name="Reenan R."/>
            <person name="Reily A."/>
            <person name="Remington K.A."/>
            <person name="Rieger T.T."/>
            <person name="Ritchie M.G."/>
            <person name="Robin C."/>
            <person name="Rogers Y.H."/>
            <person name="Rohde C."/>
            <person name="Rozas J."/>
            <person name="Rubenfield M.J."/>
            <person name="Ruiz A."/>
            <person name="Russo S."/>
            <person name="Salzberg S.L."/>
            <person name="Sanchez-Gracia A."/>
            <person name="Saranga D.J."/>
            <person name="Sato H."/>
            <person name="Schaeffer S.W."/>
            <person name="Schatz M.C."/>
            <person name="Schlenke T."/>
            <person name="Schwartz R."/>
            <person name="Segarra C."/>
            <person name="Singh R.S."/>
            <person name="Sirot L."/>
            <person name="Sirota M."/>
            <person name="Sisneros N.B."/>
            <person name="Smith C.D."/>
            <person name="Smith T.F."/>
            <person name="Spieth J."/>
            <person name="Stage D.E."/>
            <person name="Stark A."/>
            <person name="Stephan W."/>
            <person name="Strausberg R.L."/>
            <person name="Strempel S."/>
            <person name="Sturgill D."/>
            <person name="Sutton G."/>
            <person name="Sutton G.G."/>
            <person name="Tao W."/>
            <person name="Teichmann S."/>
            <person name="Tobari Y.N."/>
            <person name="Tomimura Y."/>
            <person name="Tsolas J.M."/>
            <person name="Valente V.L."/>
            <person name="Venter E."/>
            <person name="Venter J.C."/>
            <person name="Vicario S."/>
            <person name="Vieira F.G."/>
            <person name="Vilella A.J."/>
            <person name="Villasante A."/>
            <person name="Walenz B."/>
            <person name="Wang J."/>
            <person name="Wasserman M."/>
            <person name="Watts T."/>
            <person name="Wilson D."/>
            <person name="Wilson R.K."/>
            <person name="Wing R.A."/>
            <person name="Wolfner M.F."/>
            <person name="Wong A."/>
            <person name="Wong G.K."/>
            <person name="Wu C.I."/>
            <person name="Wu G."/>
            <person name="Yamamoto D."/>
            <person name="Yang H.P."/>
            <person name="Yang S.P."/>
            <person name="Yorke J.A."/>
            <person name="Yoshida K."/>
            <person name="Zdobnov E."/>
            <person name="Zhang P."/>
            <person name="Zhang Y."/>
            <person name="Zimin A.V."/>
            <person name="Baldwin J."/>
            <person name="Abdouelleil A."/>
            <person name="Abdulkadir J."/>
            <person name="Abebe A."/>
            <person name="Abera B."/>
            <person name="Abreu J."/>
            <person name="Acer S.C."/>
            <person name="Aftuck L."/>
            <person name="Alexander A."/>
            <person name="An P."/>
            <person name="Anderson E."/>
            <person name="Anderson S."/>
            <person name="Arachi H."/>
            <person name="Azer M."/>
            <person name="Bachantsang P."/>
            <person name="Barry A."/>
            <person name="Bayul T."/>
            <person name="Berlin A."/>
            <person name="Bessette D."/>
            <person name="Bloom T."/>
            <person name="Blye J."/>
            <person name="Boguslavskiy L."/>
            <person name="Bonnet C."/>
            <person name="Boukhgalter B."/>
            <person name="Bourzgui I."/>
            <person name="Brown A."/>
            <person name="Cahill P."/>
            <person name="Channer S."/>
            <person name="Cheshatsang Y."/>
            <person name="Chuda L."/>
            <person name="Citroen M."/>
            <person name="Collymore A."/>
            <person name="Cooke P."/>
            <person name="Costello M."/>
            <person name="D'Aco K."/>
            <person name="Daza R."/>
            <person name="De Haan G."/>
            <person name="DeGray S."/>
            <person name="DeMaso C."/>
            <person name="Dhargay N."/>
            <person name="Dooley K."/>
            <person name="Dooley E."/>
            <person name="Doricent M."/>
            <person name="Dorje P."/>
            <person name="Dorjee K."/>
            <person name="Dupes A."/>
            <person name="Elong R."/>
            <person name="Falk J."/>
            <person name="Farina A."/>
            <person name="Faro S."/>
            <person name="Ferguson D."/>
            <person name="Fisher S."/>
            <person name="Foley C.D."/>
            <person name="Franke A."/>
            <person name="Friedrich D."/>
            <person name="Gadbois L."/>
            <person name="Gearin G."/>
            <person name="Gearin C.R."/>
            <person name="Giannoukos G."/>
            <person name="Goode T."/>
            <person name="Graham J."/>
            <person name="Grandbois E."/>
            <person name="Grewal S."/>
            <person name="Gyaltsen K."/>
            <person name="Hafez N."/>
            <person name="Hagos B."/>
            <person name="Hall J."/>
            <person name="Henson C."/>
            <person name="Hollinger A."/>
            <person name="Honan T."/>
            <person name="Huard M.D."/>
            <person name="Hughes L."/>
            <person name="Hurhula B."/>
            <person name="Husby M.E."/>
            <person name="Kamat A."/>
            <person name="Kanga B."/>
            <person name="Kashin S."/>
            <person name="Khazanovich D."/>
            <person name="Kisner P."/>
            <person name="Lance K."/>
            <person name="Lara M."/>
            <person name="Lee W."/>
            <person name="Lennon N."/>
            <person name="Letendre F."/>
            <person name="LeVine R."/>
            <person name="Lipovsky A."/>
            <person name="Liu X."/>
            <person name="Liu J."/>
            <person name="Liu S."/>
            <person name="Lokyitsang T."/>
            <person name="Lokyitsang Y."/>
            <person name="Lubonja R."/>
            <person name="Lui A."/>
            <person name="MacDonald P."/>
            <person name="Magnisalis V."/>
            <person name="Maru K."/>
            <person name="Matthews C."/>
            <person name="McCusker W."/>
            <person name="McDonough S."/>
            <person name="Mehta T."/>
            <person name="Meldrim J."/>
            <person name="Meneus L."/>
            <person name="Mihai O."/>
            <person name="Mihalev A."/>
            <person name="Mihova T."/>
            <person name="Mittelman R."/>
            <person name="Mlenga V."/>
            <person name="Montmayeur A."/>
            <person name="Mulrain L."/>
            <person name="Navidi A."/>
            <person name="Naylor J."/>
            <person name="Negash T."/>
            <person name="Nguyen T."/>
            <person name="Nguyen N."/>
            <person name="Nicol R."/>
            <person name="Norbu C."/>
            <person name="Norbu N."/>
            <person name="Novod N."/>
            <person name="O'Neill B."/>
            <person name="Osman S."/>
            <person name="Markiewicz E."/>
            <person name="Oyono O.L."/>
            <person name="Patti C."/>
            <person name="Phunkhang P."/>
            <person name="Pierre F."/>
            <person name="Priest M."/>
            <person name="Raghuraman S."/>
            <person name="Rege F."/>
            <person name="Reyes R."/>
            <person name="Rise C."/>
            <person name="Rogov P."/>
            <person name="Ross K."/>
            <person name="Ryan E."/>
            <person name="Settipalli S."/>
            <person name="Shea T."/>
            <person name="Sherpa N."/>
            <person name="Shi L."/>
            <person name="Shih D."/>
            <person name="Sparrow T."/>
            <person name="Spaulding J."/>
            <person name="Stalker J."/>
            <person name="Stange-Thomann N."/>
            <person name="Stavropoulos S."/>
            <person name="Stone C."/>
            <person name="Strader C."/>
            <person name="Tesfaye S."/>
            <person name="Thomson T."/>
            <person name="Thoulutsang Y."/>
            <person name="Thoulutsang D."/>
            <person name="Topham K."/>
            <person name="Topping I."/>
            <person name="Tsamla T."/>
            <person name="Vassiliev H."/>
            <person name="Vo A."/>
            <person name="Wangchuk T."/>
            <person name="Wangdi T."/>
            <person name="Weiand M."/>
            <person name="Wilkinson J."/>
            <person name="Wilson A."/>
            <person name="Yadav S."/>
            <person name="Young G."/>
            <person name="Yu Q."/>
            <person name="Zembek L."/>
            <person name="Zhong D."/>
            <person name="Zimmer A."/>
            <person name="Zwirko Z."/>
            <person name="Jaffe D.B."/>
            <person name="Alvarez P."/>
            <person name="Brockman W."/>
            <person name="Butler J."/>
            <person name="Chin C."/>
            <person name="Gnerre S."/>
            <person name="Grabherr M."/>
            <person name="Kleber M."/>
            <person name="Mauceli E."/>
            <person name="MacCallum I."/>
        </authorList>
    </citation>
    <scope>NUCLEOTIDE SEQUENCE [LARGE SCALE GENOMIC DNA]</scope>
    <source>
        <strain evidence="16">Tucson 14030-0811.24</strain>
    </source>
</reference>
<dbReference type="InterPro" id="IPR050752">
    <property type="entry name" value="C2H2-ZF_domain"/>
</dbReference>
<sequence>MEEVHEDSEPPLWELVEEEEVPGTFDLCEEELSESERYFCYDCHRIFENRVSAEEHICPQAGQTETETAEPPVEVTPAPAVVARNMQVTCHICNTIFGSSKALKFHMRMHGKVSTKSIQDALPVGAHQQYNQLDQFYCEICNKSFDESLLAVHKQMHQESSLEQLMCRTCNRKFDNVNEYEMHLKMHEKQTDKPTSRPVPSNGKKIRSDKPGYPCQYCERVFLRPYEKVKHERVHTGEKPYACEVCGKTFRVTYSLTLHLRTHTNIRPYVCTVCNKRFKSHQVYSHHLRIHSSEKEYACDKCPKTFRTSVQLSGHKNTHTKPFECTICNRPFASLYAVKAHMVNHKDKAQEGQGASKKPSTNGKFWCTVCGAEYSRIFAYRQHLKTAHGQSEDNGEKKPRQLLEEEGGIDDTEAAALRAAADADAAYMLSDVTVVDTIPTLEEFDVENLHTEEIITDWLT</sequence>
<keyword evidence="11" id="KW-0539">Nucleus</keyword>
<evidence type="ECO:0000256" key="8">
    <source>
        <dbReference type="ARBA" id="ARBA00023015"/>
    </source>
</evidence>
<dbReference type="GO" id="GO:0005634">
    <property type="term" value="C:nucleus"/>
    <property type="evidence" value="ECO:0007669"/>
    <property type="project" value="UniProtKB-SubCell"/>
</dbReference>
<evidence type="ECO:0000256" key="5">
    <source>
        <dbReference type="ARBA" id="ARBA00022737"/>
    </source>
</evidence>
<dbReference type="SMR" id="B4MNP2"/>
<feature type="domain" description="C2H2-type" evidence="14">
    <location>
        <begin position="365"/>
        <end position="393"/>
    </location>
</feature>
<keyword evidence="8" id="KW-0805">Transcription regulation</keyword>
<dbReference type="GO" id="GO:0008270">
    <property type="term" value="F:zinc ion binding"/>
    <property type="evidence" value="ECO:0007669"/>
    <property type="project" value="UniProtKB-KW"/>
</dbReference>
<dbReference type="PROSITE" id="PS50157">
    <property type="entry name" value="ZINC_FINGER_C2H2_2"/>
    <property type="match status" value="8"/>
</dbReference>
<keyword evidence="6 12" id="KW-0863">Zinc-finger</keyword>
<dbReference type="GO" id="GO:0000981">
    <property type="term" value="F:DNA-binding transcription factor activity, RNA polymerase II-specific"/>
    <property type="evidence" value="ECO:0007669"/>
    <property type="project" value="TreeGrafter"/>
</dbReference>
<dbReference type="Pfam" id="PF13894">
    <property type="entry name" value="zf-C2H2_4"/>
    <property type="match status" value="1"/>
</dbReference>
<dbReference type="InterPro" id="IPR013087">
    <property type="entry name" value="Znf_C2H2_type"/>
</dbReference>
<evidence type="ECO:0000259" key="14">
    <source>
        <dbReference type="PROSITE" id="PS50157"/>
    </source>
</evidence>
<keyword evidence="4" id="KW-0479">Metal-binding</keyword>
<comment type="subcellular location">
    <subcellularLocation>
        <location evidence="2">Chromosome</location>
    </subcellularLocation>
    <subcellularLocation>
        <location evidence="1">Nucleus</location>
    </subcellularLocation>
</comment>
<evidence type="ECO:0000256" key="9">
    <source>
        <dbReference type="ARBA" id="ARBA00023125"/>
    </source>
</evidence>
<dbReference type="PANTHER" id="PTHR24384">
    <property type="entry name" value="FINGER PUTATIVE TRANSCRIPTION FACTOR FAMILY-RELATED"/>
    <property type="match status" value="1"/>
</dbReference>
<dbReference type="GO" id="GO:0000978">
    <property type="term" value="F:RNA polymerase II cis-regulatory region sequence-specific DNA binding"/>
    <property type="evidence" value="ECO:0007669"/>
    <property type="project" value="TreeGrafter"/>
</dbReference>
<dbReference type="InParanoid" id="B4MNP2"/>
<evidence type="ECO:0000256" key="6">
    <source>
        <dbReference type="ARBA" id="ARBA00022771"/>
    </source>
</evidence>
<dbReference type="GO" id="GO:0000785">
    <property type="term" value="C:chromatin"/>
    <property type="evidence" value="ECO:0007669"/>
    <property type="project" value="UniProtKB-ARBA"/>
</dbReference>
<evidence type="ECO:0000313" key="15">
    <source>
        <dbReference type="EMBL" id="EDW73731.1"/>
    </source>
</evidence>
<name>B4MNP2_DROWI</name>
<organism evidence="15 16">
    <name type="scientific">Drosophila willistoni</name>
    <name type="common">Fruit fly</name>
    <dbReference type="NCBI Taxonomy" id="7260"/>
    <lineage>
        <taxon>Eukaryota</taxon>
        <taxon>Metazoa</taxon>
        <taxon>Ecdysozoa</taxon>
        <taxon>Arthropoda</taxon>
        <taxon>Hexapoda</taxon>
        <taxon>Insecta</taxon>
        <taxon>Pterygota</taxon>
        <taxon>Neoptera</taxon>
        <taxon>Endopterygota</taxon>
        <taxon>Diptera</taxon>
        <taxon>Brachycera</taxon>
        <taxon>Muscomorpha</taxon>
        <taxon>Ephydroidea</taxon>
        <taxon>Drosophilidae</taxon>
        <taxon>Drosophila</taxon>
        <taxon>Sophophora</taxon>
    </lineage>
</organism>
<proteinExistence type="predicted"/>
<dbReference type="GO" id="GO:0040029">
    <property type="term" value="P:epigenetic regulation of gene expression"/>
    <property type="evidence" value="ECO:0007669"/>
    <property type="project" value="UniProtKB-ARBA"/>
</dbReference>
<dbReference type="Pfam" id="PF00096">
    <property type="entry name" value="zf-C2H2"/>
    <property type="match status" value="3"/>
</dbReference>
<feature type="domain" description="C2H2-type" evidence="14">
    <location>
        <begin position="269"/>
        <end position="296"/>
    </location>
</feature>
<evidence type="ECO:0000256" key="11">
    <source>
        <dbReference type="ARBA" id="ARBA00023242"/>
    </source>
</evidence>
<dbReference type="FunFam" id="3.30.160.60:FF:000446">
    <property type="entry name" value="Zinc finger protein"/>
    <property type="match status" value="1"/>
</dbReference>
<keyword evidence="10" id="KW-0804">Transcription</keyword>
<feature type="domain" description="C2H2-type" evidence="14">
    <location>
        <begin position="323"/>
        <end position="350"/>
    </location>
</feature>
<keyword evidence="9" id="KW-0238">DNA-binding</keyword>
<keyword evidence="3" id="KW-0158">Chromosome</keyword>
<dbReference type="Gene3D" id="3.30.160.60">
    <property type="entry name" value="Classic Zinc Finger"/>
    <property type="match status" value="7"/>
</dbReference>
<keyword evidence="5" id="KW-0677">Repeat</keyword>
<dbReference type="SUPFAM" id="SSF57667">
    <property type="entry name" value="beta-beta-alpha zinc fingers"/>
    <property type="match status" value="3"/>
</dbReference>
<dbReference type="eggNOG" id="KOG1721">
    <property type="taxonomic scope" value="Eukaryota"/>
</dbReference>
<evidence type="ECO:0000313" key="16">
    <source>
        <dbReference type="Proteomes" id="UP000007798"/>
    </source>
</evidence>
<feature type="domain" description="C2H2-type" evidence="14">
    <location>
        <begin position="241"/>
        <end position="268"/>
    </location>
</feature>
<dbReference type="InterPro" id="IPR036236">
    <property type="entry name" value="Znf_C2H2_sf"/>
</dbReference>
<feature type="region of interest" description="Disordered" evidence="13">
    <location>
        <begin position="186"/>
        <end position="208"/>
    </location>
</feature>
<evidence type="ECO:0000256" key="3">
    <source>
        <dbReference type="ARBA" id="ARBA00022454"/>
    </source>
</evidence>
<keyword evidence="7" id="KW-0862">Zinc</keyword>
<dbReference type="STRING" id="7260.B4MNP2"/>
<feature type="domain" description="C2H2-type" evidence="14">
    <location>
        <begin position="297"/>
        <end position="324"/>
    </location>
</feature>
<dbReference type="KEGG" id="dwi:6639782"/>
<dbReference type="PROSITE" id="PS00028">
    <property type="entry name" value="ZINC_FINGER_C2H2_1"/>
    <property type="match status" value="8"/>
</dbReference>
<feature type="domain" description="C2H2-type" evidence="14">
    <location>
        <begin position="213"/>
        <end position="240"/>
    </location>
</feature>
<accession>B4MNP2</accession>
<dbReference type="SMART" id="SM00355">
    <property type="entry name" value="ZnF_C2H2"/>
    <property type="match status" value="9"/>
</dbReference>
<dbReference type="FunCoup" id="B4MNP2">
    <property type="interactions" value="275"/>
</dbReference>
<dbReference type="Proteomes" id="UP000007798">
    <property type="component" value="Unassembled WGS sequence"/>
</dbReference>
<feature type="compositionally biased region" description="Basic and acidic residues" evidence="13">
    <location>
        <begin position="186"/>
        <end position="195"/>
    </location>
</feature>
<feature type="domain" description="C2H2-type" evidence="14">
    <location>
        <begin position="165"/>
        <end position="192"/>
    </location>
</feature>
<dbReference type="EMBL" id="CH963848">
    <property type="protein sequence ID" value="EDW73731.1"/>
    <property type="molecule type" value="Genomic_DNA"/>
</dbReference>
<dbReference type="AlphaFoldDB" id="B4MNP2"/>
<evidence type="ECO:0000256" key="13">
    <source>
        <dbReference type="SAM" id="MobiDB-lite"/>
    </source>
</evidence>
<feature type="domain" description="C2H2-type" evidence="14">
    <location>
        <begin position="88"/>
        <end position="110"/>
    </location>
</feature>
<evidence type="ECO:0000256" key="1">
    <source>
        <dbReference type="ARBA" id="ARBA00004123"/>
    </source>
</evidence>
<dbReference type="PANTHER" id="PTHR24384:SF189">
    <property type="entry name" value="C2H2-TYPE DOMAIN-CONTAINING PROTEIN-RELATED"/>
    <property type="match status" value="1"/>
</dbReference>
<evidence type="ECO:0000256" key="2">
    <source>
        <dbReference type="ARBA" id="ARBA00004286"/>
    </source>
</evidence>
<gene>
    <name evidence="15" type="primary">Dwil\GK19538</name>
    <name evidence="15" type="ORF">Dwil_GK19538</name>
</gene>
<dbReference type="OMA" id="ERYFCFD"/>
<dbReference type="PhylomeDB" id="B4MNP2"/>
<evidence type="ECO:0000256" key="10">
    <source>
        <dbReference type="ARBA" id="ARBA00023163"/>
    </source>
</evidence>
<dbReference type="FunFam" id="3.30.160.60:FF:000690">
    <property type="entry name" value="Zinc finger protein 354C"/>
    <property type="match status" value="1"/>
</dbReference>
<dbReference type="GO" id="GO:0003682">
    <property type="term" value="F:chromatin binding"/>
    <property type="evidence" value="ECO:0007669"/>
    <property type="project" value="UniProtKB-ARBA"/>
</dbReference>
<evidence type="ECO:0000256" key="7">
    <source>
        <dbReference type="ARBA" id="ARBA00022833"/>
    </source>
</evidence>
<evidence type="ECO:0000256" key="4">
    <source>
        <dbReference type="ARBA" id="ARBA00022723"/>
    </source>
</evidence>
<dbReference type="OrthoDB" id="3437960at2759"/>
<keyword evidence="16" id="KW-1185">Reference proteome</keyword>
<dbReference type="HOGENOM" id="CLU_499933_0_0_1"/>
<dbReference type="Pfam" id="PF12874">
    <property type="entry name" value="zf-met"/>
    <property type="match status" value="1"/>
</dbReference>